<name>A0AAD1SZW4_PELCU</name>
<keyword evidence="11" id="KW-0479">Metal-binding</keyword>
<evidence type="ECO:0000256" key="1">
    <source>
        <dbReference type="ARBA" id="ARBA00004514"/>
    </source>
</evidence>
<dbReference type="SMART" id="SM00355">
    <property type="entry name" value="ZnF_C2H2"/>
    <property type="match status" value="1"/>
</dbReference>
<comment type="similarity">
    <text evidence="3">Belongs to the requiem/DPF family.</text>
</comment>
<keyword evidence="17" id="KW-1185">Reference proteome</keyword>
<dbReference type="InterPro" id="IPR013087">
    <property type="entry name" value="Znf_C2H2_type"/>
</dbReference>
<dbReference type="EMBL" id="OW240920">
    <property type="protein sequence ID" value="CAH2313974.1"/>
    <property type="molecule type" value="Genomic_DNA"/>
</dbReference>
<gene>
    <name evidence="16" type="ORF">PECUL_23A043618</name>
</gene>
<dbReference type="PROSITE" id="PS00028">
    <property type="entry name" value="ZINC_FINGER_C2H2_1"/>
    <property type="match status" value="1"/>
</dbReference>
<dbReference type="Pfam" id="PF01008">
    <property type="entry name" value="IF-2B"/>
    <property type="match status" value="1"/>
</dbReference>
<keyword evidence="5" id="KW-0396">Initiation factor</keyword>
<dbReference type="SUPFAM" id="SSF100950">
    <property type="entry name" value="NagB/RpiA/CoA transferase-like"/>
    <property type="match status" value="1"/>
</dbReference>
<evidence type="ECO:0000256" key="10">
    <source>
        <dbReference type="ARBA" id="ARBA00046432"/>
    </source>
</evidence>
<evidence type="ECO:0000256" key="4">
    <source>
        <dbReference type="ARBA" id="ARBA00022490"/>
    </source>
</evidence>
<evidence type="ECO:0000313" key="16">
    <source>
        <dbReference type="EMBL" id="CAH2313974.1"/>
    </source>
</evidence>
<feature type="transmembrane region" description="Helical" evidence="14">
    <location>
        <begin position="6"/>
        <end position="25"/>
    </location>
</feature>
<evidence type="ECO:0000256" key="7">
    <source>
        <dbReference type="ARBA" id="ARBA00043898"/>
    </source>
</evidence>
<dbReference type="GO" id="GO:0003743">
    <property type="term" value="F:translation initiation factor activity"/>
    <property type="evidence" value="ECO:0007669"/>
    <property type="project" value="UniProtKB-KW"/>
</dbReference>
<feature type="domain" description="C2H2-type" evidence="15">
    <location>
        <begin position="125"/>
        <end position="153"/>
    </location>
</feature>
<dbReference type="SUPFAM" id="SSF57667">
    <property type="entry name" value="beta-beta-alpha zinc fingers"/>
    <property type="match status" value="1"/>
</dbReference>
<proteinExistence type="inferred from homology"/>
<evidence type="ECO:0000256" key="14">
    <source>
        <dbReference type="SAM" id="Phobius"/>
    </source>
</evidence>
<dbReference type="Gene3D" id="3.30.160.60">
    <property type="entry name" value="Classic Zinc Finger"/>
    <property type="match status" value="1"/>
</dbReference>
<dbReference type="FunFam" id="3.30.160.60:FF:003699">
    <property type="entry name" value="D4, zinc and double PHD fingers family 1"/>
    <property type="match status" value="1"/>
</dbReference>
<organism evidence="16 17">
    <name type="scientific">Pelobates cultripes</name>
    <name type="common">Western spadefoot toad</name>
    <dbReference type="NCBI Taxonomy" id="61616"/>
    <lineage>
        <taxon>Eukaryota</taxon>
        <taxon>Metazoa</taxon>
        <taxon>Chordata</taxon>
        <taxon>Craniata</taxon>
        <taxon>Vertebrata</taxon>
        <taxon>Euteleostomi</taxon>
        <taxon>Amphibia</taxon>
        <taxon>Batrachia</taxon>
        <taxon>Anura</taxon>
        <taxon>Pelobatoidea</taxon>
        <taxon>Pelobatidae</taxon>
        <taxon>Pelobates</taxon>
    </lineage>
</organism>
<comment type="subcellular location">
    <subcellularLocation>
        <location evidence="1">Cytoplasm</location>
        <location evidence="1">Cytosol</location>
    </subcellularLocation>
</comment>
<evidence type="ECO:0000256" key="12">
    <source>
        <dbReference type="RuleBase" id="RU003814"/>
    </source>
</evidence>
<dbReference type="AlphaFoldDB" id="A0AAD1SZW4"/>
<dbReference type="GO" id="GO:0005829">
    <property type="term" value="C:cytosol"/>
    <property type="evidence" value="ECO:0007669"/>
    <property type="project" value="UniProtKB-SubCell"/>
</dbReference>
<feature type="transmembrane region" description="Helical" evidence="14">
    <location>
        <begin position="30"/>
        <end position="52"/>
    </location>
</feature>
<dbReference type="InterPro" id="IPR036236">
    <property type="entry name" value="Znf_C2H2_sf"/>
</dbReference>
<dbReference type="PANTHER" id="PTHR10233">
    <property type="entry name" value="TRANSLATION INITIATION FACTOR EIF-2B"/>
    <property type="match status" value="1"/>
</dbReference>
<dbReference type="InterPro" id="IPR000649">
    <property type="entry name" value="IF-2B-related"/>
</dbReference>
<comment type="similarity">
    <text evidence="2 12">Belongs to the eIF-2B alpha/beta/delta subunits family.</text>
</comment>
<keyword evidence="6" id="KW-0648">Protein biosynthesis</keyword>
<comment type="function">
    <text evidence="7">Acts as a component of the translation initiation factor 2B (eIF2B) complex, which catalyzes the exchange of GDP for GTP on eukaryotic initiation factor 2 (eIF2) gamma subunit. Its guanine nucleotide exchange factor activity is repressed when bound to eIF2 complex phosphorylated on the alpha subunit, thereby limiting the amount of methionyl-initiator methionine tRNA available to the ribosome and consequently global translation is repressed.</text>
</comment>
<evidence type="ECO:0000256" key="5">
    <source>
        <dbReference type="ARBA" id="ARBA00022540"/>
    </source>
</evidence>
<evidence type="ECO:0000256" key="2">
    <source>
        <dbReference type="ARBA" id="ARBA00007251"/>
    </source>
</evidence>
<evidence type="ECO:0000313" key="17">
    <source>
        <dbReference type="Proteomes" id="UP001295444"/>
    </source>
</evidence>
<evidence type="ECO:0000256" key="3">
    <source>
        <dbReference type="ARBA" id="ARBA00010539"/>
    </source>
</evidence>
<keyword evidence="11" id="KW-0862">Zinc</keyword>
<evidence type="ECO:0000256" key="9">
    <source>
        <dbReference type="ARBA" id="ARBA00044356"/>
    </source>
</evidence>
<protein>
    <recommendedName>
        <fullName evidence="8">Translation initiation factor eIF2B subunit delta</fullName>
    </recommendedName>
    <alternativeName>
        <fullName evidence="9">eIF2B GDP-GTP exchange factor subunit delta</fullName>
    </alternativeName>
</protein>
<dbReference type="PANTHER" id="PTHR10233:SF14">
    <property type="entry name" value="TRANSLATION INITIATION FACTOR EIF-2B SUBUNIT DELTA"/>
    <property type="match status" value="1"/>
</dbReference>
<evidence type="ECO:0000256" key="13">
    <source>
        <dbReference type="SAM" id="MobiDB-lite"/>
    </source>
</evidence>
<evidence type="ECO:0000259" key="15">
    <source>
        <dbReference type="PROSITE" id="PS50157"/>
    </source>
</evidence>
<evidence type="ECO:0000256" key="11">
    <source>
        <dbReference type="PROSITE-ProRule" id="PRU00042"/>
    </source>
</evidence>
<dbReference type="InterPro" id="IPR037171">
    <property type="entry name" value="NagB/RpiA_transferase-like"/>
</dbReference>
<comment type="subunit">
    <text evidence="10">Component of the translation initiation factor 2B (eIF2B) complex which is a heterodecamer of two sets of five different subunits: alpha, beta, gamma, delta and epsilon. Subunits alpha, beta and delta comprise a regulatory subcomplex and subunits epsilon and gamma comprise a catalytic subcomplex. Within the complex, the hexameric regulatory complex resides at the center, with the two heterodimeric catalytic subcomplexes bound on opposite sides.</text>
</comment>
<keyword evidence="11" id="KW-0863">Zinc-finger</keyword>
<keyword evidence="14" id="KW-1133">Transmembrane helix</keyword>
<keyword evidence="4" id="KW-0963">Cytoplasm</keyword>
<sequence length="275" mass="31781">MYYRGWVWMGVDGCCVIVYGCVWVLCNRCVIVYGCCVIVYGCVWVLCNRVWVLCNRVWVVSCIIAIRFCYRKKPQVGEAPHELEGEELEEDTPKRKNRAKGKACGIGGMKKRQDPSTLEERDKPYVCDICGKRYKNRPGLSYHYTHTHLAEEEGEENAERYLIPFHRKNNHKQGDESFLNQCRPLSASMGNAIKYIKKEISNISRSKGEEEAKELLLSCIDRYIHEKIHLAAEAISKYAAEKISEDDVILVYGWYVPTEPDSPGWWARQGRSRQI</sequence>
<accession>A0AAD1SZW4</accession>
<evidence type="ECO:0000256" key="6">
    <source>
        <dbReference type="ARBA" id="ARBA00022917"/>
    </source>
</evidence>
<dbReference type="GO" id="GO:0008270">
    <property type="term" value="F:zinc ion binding"/>
    <property type="evidence" value="ECO:0007669"/>
    <property type="project" value="UniProtKB-KW"/>
</dbReference>
<dbReference type="PROSITE" id="PS50157">
    <property type="entry name" value="ZINC_FINGER_C2H2_2"/>
    <property type="match status" value="1"/>
</dbReference>
<reference evidence="16" key="1">
    <citation type="submission" date="2022-03" db="EMBL/GenBank/DDBJ databases">
        <authorList>
            <person name="Alioto T."/>
            <person name="Alioto T."/>
            <person name="Gomez Garrido J."/>
        </authorList>
    </citation>
    <scope>NUCLEOTIDE SEQUENCE</scope>
</reference>
<keyword evidence="14" id="KW-0472">Membrane</keyword>
<dbReference type="Proteomes" id="UP001295444">
    <property type="component" value="Chromosome 09"/>
</dbReference>
<evidence type="ECO:0000256" key="8">
    <source>
        <dbReference type="ARBA" id="ARBA00044147"/>
    </source>
</evidence>
<keyword evidence="14" id="KW-0812">Transmembrane</keyword>
<feature type="region of interest" description="Disordered" evidence="13">
    <location>
        <begin position="81"/>
        <end position="115"/>
    </location>
</feature>